<proteinExistence type="predicted"/>
<dbReference type="Pfam" id="PF05380">
    <property type="entry name" value="Peptidase_A17"/>
    <property type="match status" value="1"/>
</dbReference>
<protein>
    <recommendedName>
        <fullName evidence="3">Pao retrotransposon peptidase</fullName>
    </recommendedName>
</protein>
<evidence type="ECO:0000313" key="2">
    <source>
        <dbReference type="Proteomes" id="UP000054047"/>
    </source>
</evidence>
<organism evidence="1 2">
    <name type="scientific">Ancylostoma duodenale</name>
    <dbReference type="NCBI Taxonomy" id="51022"/>
    <lineage>
        <taxon>Eukaryota</taxon>
        <taxon>Metazoa</taxon>
        <taxon>Ecdysozoa</taxon>
        <taxon>Nematoda</taxon>
        <taxon>Chromadorea</taxon>
        <taxon>Rhabditida</taxon>
        <taxon>Rhabditina</taxon>
        <taxon>Rhabditomorpha</taxon>
        <taxon>Strongyloidea</taxon>
        <taxon>Ancylostomatidae</taxon>
        <taxon>Ancylostomatinae</taxon>
        <taxon>Ancylostoma</taxon>
    </lineage>
</organism>
<dbReference type="EMBL" id="KN726496">
    <property type="protein sequence ID" value="KIH67996.1"/>
    <property type="molecule type" value="Genomic_DNA"/>
</dbReference>
<keyword evidence="2" id="KW-1185">Reference proteome</keyword>
<reference evidence="1 2" key="1">
    <citation type="submission" date="2013-12" db="EMBL/GenBank/DDBJ databases">
        <title>Draft genome of the parsitic nematode Ancylostoma duodenale.</title>
        <authorList>
            <person name="Mitreva M."/>
        </authorList>
    </citation>
    <scope>NUCLEOTIDE SEQUENCE [LARGE SCALE GENOMIC DNA]</scope>
    <source>
        <strain evidence="1 2">Zhejiang</strain>
    </source>
</reference>
<evidence type="ECO:0000313" key="1">
    <source>
        <dbReference type="EMBL" id="KIH67996.1"/>
    </source>
</evidence>
<dbReference type="PANTHER" id="PTHR47331">
    <property type="entry name" value="PHD-TYPE DOMAIN-CONTAINING PROTEIN"/>
    <property type="match status" value="1"/>
</dbReference>
<dbReference type="AlphaFoldDB" id="A0A0C2HEM7"/>
<evidence type="ECO:0008006" key="3">
    <source>
        <dbReference type="Google" id="ProtNLM"/>
    </source>
</evidence>
<dbReference type="Proteomes" id="UP000054047">
    <property type="component" value="Unassembled WGS sequence"/>
</dbReference>
<accession>A0A0C2HEM7</accession>
<gene>
    <name evidence="1" type="ORF">ANCDUO_01675</name>
</gene>
<dbReference type="InterPro" id="IPR008042">
    <property type="entry name" value="Retrotrans_Pao"/>
</dbReference>
<dbReference type="OrthoDB" id="5863270at2759"/>
<sequence length="158" mass="18312">MNLRAYVSNSKELNDFFESKESGKNSQKQKLFGLHWNINTDEISIPLPYKNPRQVKSTKWTERKVLKETASIFDPLGLVSPVTLIAKLFLQSLWKINIGWDDELPTDQHMQWLQIVDTWNMPFLTINRLLFPTNTEDASEYELHVFTDASANAYCATT</sequence>
<name>A0A0C2HEM7_9BILA</name>